<name>A0ABQ9VTZ6_SAGOE</name>
<reference evidence="1 2" key="1">
    <citation type="submission" date="2023-05" db="EMBL/GenBank/DDBJ databases">
        <title>B98-5 Cell Line De Novo Hybrid Assembly: An Optical Mapping Approach.</title>
        <authorList>
            <person name="Kananen K."/>
            <person name="Auerbach J.A."/>
            <person name="Kautto E."/>
            <person name="Blachly J.S."/>
        </authorList>
    </citation>
    <scope>NUCLEOTIDE SEQUENCE [LARGE SCALE GENOMIC DNA]</scope>
    <source>
        <strain evidence="1">B95-8</strain>
        <tissue evidence="1">Cell line</tissue>
    </source>
</reference>
<protein>
    <submittedName>
        <fullName evidence="1">Uncharacterized protein</fullName>
    </submittedName>
</protein>
<organism evidence="1 2">
    <name type="scientific">Saguinus oedipus</name>
    <name type="common">Cotton-top tamarin</name>
    <name type="synonym">Oedipomidas oedipus</name>
    <dbReference type="NCBI Taxonomy" id="9490"/>
    <lineage>
        <taxon>Eukaryota</taxon>
        <taxon>Metazoa</taxon>
        <taxon>Chordata</taxon>
        <taxon>Craniata</taxon>
        <taxon>Vertebrata</taxon>
        <taxon>Euteleostomi</taxon>
        <taxon>Mammalia</taxon>
        <taxon>Eutheria</taxon>
        <taxon>Euarchontoglires</taxon>
        <taxon>Primates</taxon>
        <taxon>Haplorrhini</taxon>
        <taxon>Platyrrhini</taxon>
        <taxon>Cebidae</taxon>
        <taxon>Callitrichinae</taxon>
        <taxon>Saguinus</taxon>
    </lineage>
</organism>
<evidence type="ECO:0000313" key="1">
    <source>
        <dbReference type="EMBL" id="KAK2112660.1"/>
    </source>
</evidence>
<accession>A0ABQ9VTZ6</accession>
<comment type="caution">
    <text evidence="1">The sequence shown here is derived from an EMBL/GenBank/DDBJ whole genome shotgun (WGS) entry which is preliminary data.</text>
</comment>
<dbReference type="Proteomes" id="UP001266305">
    <property type="component" value="Unassembled WGS sequence"/>
</dbReference>
<dbReference type="EMBL" id="JASSZA010000005">
    <property type="protein sequence ID" value="KAK2112660.1"/>
    <property type="molecule type" value="Genomic_DNA"/>
</dbReference>
<keyword evidence="2" id="KW-1185">Reference proteome</keyword>
<sequence>YHDDFQTGDVCYLPGQTWSATVHPEHVLSPKTDITAVAKGVPRRPGISLIRGTVCSETAG</sequence>
<proteinExistence type="predicted"/>
<feature type="non-terminal residue" evidence="1">
    <location>
        <position position="1"/>
    </location>
</feature>
<gene>
    <name evidence="1" type="ORF">P7K49_012407</name>
</gene>
<evidence type="ECO:0000313" key="2">
    <source>
        <dbReference type="Proteomes" id="UP001266305"/>
    </source>
</evidence>